<dbReference type="InterPro" id="IPR000601">
    <property type="entry name" value="PKD_dom"/>
</dbReference>
<accession>A0A1G7MK79</accession>
<proteinExistence type="predicted"/>
<dbReference type="InterPro" id="IPR005198">
    <property type="entry name" value="Glyco_hydro_76"/>
</dbReference>
<dbReference type="Pfam" id="PF03663">
    <property type="entry name" value="Glyco_hydro_76"/>
    <property type="match status" value="1"/>
</dbReference>
<dbReference type="SMART" id="SM00089">
    <property type="entry name" value="PKD"/>
    <property type="match status" value="1"/>
</dbReference>
<evidence type="ECO:0000259" key="1">
    <source>
        <dbReference type="PROSITE" id="PS50093"/>
    </source>
</evidence>
<keyword evidence="3" id="KW-1185">Reference proteome</keyword>
<feature type="domain" description="PKD" evidence="1">
    <location>
        <begin position="64"/>
        <end position="110"/>
    </location>
</feature>
<dbReference type="STRING" id="1391627.SAMN05216464_1222"/>
<dbReference type="Gene3D" id="1.50.10.20">
    <property type="match status" value="1"/>
</dbReference>
<dbReference type="SUPFAM" id="SSF48208">
    <property type="entry name" value="Six-hairpin glycosidases"/>
    <property type="match status" value="1"/>
</dbReference>
<name>A0A1G7MK79_9SPHI</name>
<dbReference type="EMBL" id="FNAI01000022">
    <property type="protein sequence ID" value="SDF62121.1"/>
    <property type="molecule type" value="Genomic_DNA"/>
</dbReference>
<dbReference type="InterPro" id="IPR013783">
    <property type="entry name" value="Ig-like_fold"/>
</dbReference>
<evidence type="ECO:0000313" key="2">
    <source>
        <dbReference type="EMBL" id="SDF62121.1"/>
    </source>
</evidence>
<dbReference type="Proteomes" id="UP000199072">
    <property type="component" value="Unassembled WGS sequence"/>
</dbReference>
<organism evidence="2 3">
    <name type="scientific">Mucilaginibacter pineti</name>
    <dbReference type="NCBI Taxonomy" id="1391627"/>
    <lineage>
        <taxon>Bacteria</taxon>
        <taxon>Pseudomonadati</taxon>
        <taxon>Bacteroidota</taxon>
        <taxon>Sphingobacteriia</taxon>
        <taxon>Sphingobacteriales</taxon>
        <taxon>Sphingobacteriaceae</taxon>
        <taxon>Mucilaginibacter</taxon>
    </lineage>
</organism>
<dbReference type="SUPFAM" id="SSF49299">
    <property type="entry name" value="PKD domain"/>
    <property type="match status" value="1"/>
</dbReference>
<dbReference type="AlphaFoldDB" id="A0A1G7MK79"/>
<gene>
    <name evidence="2" type="ORF">SAMN05216464_1222</name>
</gene>
<dbReference type="PANTHER" id="PTHR47791">
    <property type="entry name" value="MEIOTICALLY UP-REGULATED GENE 191 PROTEIN"/>
    <property type="match status" value="1"/>
</dbReference>
<dbReference type="PANTHER" id="PTHR47791:SF3">
    <property type="entry name" value="MEIOTICALLY UP-REGULATED GENE 191 PROTEIN"/>
    <property type="match status" value="1"/>
</dbReference>
<dbReference type="InterPro" id="IPR008928">
    <property type="entry name" value="6-hairpin_glycosidase_sf"/>
</dbReference>
<dbReference type="GO" id="GO:0005975">
    <property type="term" value="P:carbohydrate metabolic process"/>
    <property type="evidence" value="ECO:0007669"/>
    <property type="project" value="InterPro"/>
</dbReference>
<dbReference type="InterPro" id="IPR022409">
    <property type="entry name" value="PKD/Chitinase_dom"/>
</dbReference>
<dbReference type="Pfam" id="PF18911">
    <property type="entry name" value="PKD_4"/>
    <property type="match status" value="1"/>
</dbReference>
<reference evidence="2 3" key="1">
    <citation type="submission" date="2016-10" db="EMBL/GenBank/DDBJ databases">
        <authorList>
            <person name="de Groot N.N."/>
        </authorList>
    </citation>
    <scope>NUCLEOTIDE SEQUENCE [LARGE SCALE GENOMIC DNA]</scope>
    <source>
        <strain evidence="2 3">47C3B</strain>
    </source>
</reference>
<protein>
    <submittedName>
        <fullName evidence="2">Predicted alpha-1,6-mannanase, GH76 family</fullName>
    </submittedName>
</protein>
<dbReference type="CDD" id="cd00146">
    <property type="entry name" value="PKD"/>
    <property type="match status" value="1"/>
</dbReference>
<evidence type="ECO:0000313" key="3">
    <source>
        <dbReference type="Proteomes" id="UP000199072"/>
    </source>
</evidence>
<dbReference type="InterPro" id="IPR053169">
    <property type="entry name" value="MUG_Protein"/>
</dbReference>
<sequence length="454" mass="50650">MLLLCAATVMQSCKKSDNNTGDPAAVVPEKIKPTAAISPRLNTTDKFAKTYTFKGLATNYKNIKWDFGDNTTATDITIEHKFVSYGIYKVTLTATDADGNAASDVTTINVADPSSWGINADKGQITLQSYFYDVNEQFYKTTQTDHGFNYWWNAHALDVNVDAYNRTKDAKYLTRMKNVLSGSFAKNGNKFKNDFYDDMEWWAIACLRAFDASNDMAYKNAALELWGYIKTGWNDNNHGGIMWNAGDSNGKNACSNGPAAIIAARLYQLDKKQEDLDWAVKIYAWEKQYLVNAANGLVWDSYGNYNDGWRFTYNQGTYVGAAVELYACTKDLKYLNDAKQTTSSVITDPFFNNGGVLIGNGTGDGGLFKGIFIRYMVQLIIKGNLDASTQSTYSTYLVNNANNLIANAINSPEGYYGPDWRKLPQTNEYQSSVQLSGLMLLEGVHELWLLDIVK</sequence>
<dbReference type="PROSITE" id="PS50093">
    <property type="entry name" value="PKD"/>
    <property type="match status" value="1"/>
</dbReference>
<dbReference type="Gene3D" id="2.60.40.10">
    <property type="entry name" value="Immunoglobulins"/>
    <property type="match status" value="1"/>
</dbReference>
<dbReference type="InterPro" id="IPR035986">
    <property type="entry name" value="PKD_dom_sf"/>
</dbReference>